<feature type="active site" description="Nucleophile" evidence="10">
    <location>
        <position position="8"/>
    </location>
</feature>
<dbReference type="GO" id="GO:0008801">
    <property type="term" value="F:beta-phosphoglucomutase activity"/>
    <property type="evidence" value="ECO:0007669"/>
    <property type="project" value="UniProtKB-EC"/>
</dbReference>
<dbReference type="InterPro" id="IPR010976">
    <property type="entry name" value="B-phosphoglucomutase_hydrolase"/>
</dbReference>
<evidence type="ECO:0000256" key="6">
    <source>
        <dbReference type="ARBA" id="ARBA00023277"/>
    </source>
</evidence>
<feature type="binding site" evidence="12">
    <location>
        <position position="171"/>
    </location>
    <ligand>
        <name>Mg(2+)</name>
        <dbReference type="ChEBI" id="CHEBI:18420"/>
    </ligand>
</feature>
<organism evidence="14 15">
    <name type="scientific">Vagococcus allomyrinae</name>
    <dbReference type="NCBI Taxonomy" id="2794353"/>
    <lineage>
        <taxon>Bacteria</taxon>
        <taxon>Bacillati</taxon>
        <taxon>Bacillota</taxon>
        <taxon>Bacilli</taxon>
        <taxon>Lactobacillales</taxon>
        <taxon>Enterococcaceae</taxon>
        <taxon>Vagococcus</taxon>
    </lineage>
</organism>
<dbReference type="PANTHER" id="PTHR46193">
    <property type="entry name" value="6-PHOSPHOGLUCONATE PHOSPHATASE"/>
    <property type="match status" value="1"/>
</dbReference>
<feature type="binding site" evidence="11">
    <location>
        <position position="146"/>
    </location>
    <ligand>
        <name>substrate</name>
    </ligand>
</feature>
<keyword evidence="4 12" id="KW-0460">Magnesium</keyword>
<keyword evidence="2" id="KW-0597">Phosphoprotein</keyword>
<name>A0A940P7D9_9ENTE</name>
<dbReference type="SFLD" id="SFLDG01135">
    <property type="entry name" value="C1.5.6:_HAD__Beta-PGM__Phospha"/>
    <property type="match status" value="1"/>
</dbReference>
<keyword evidence="6" id="KW-0119">Carbohydrate metabolism</keyword>
<feature type="binding site" evidence="11">
    <location>
        <position position="51"/>
    </location>
    <ligand>
        <name>substrate</name>
    </ligand>
</feature>
<evidence type="ECO:0000256" key="8">
    <source>
        <dbReference type="ARBA" id="ARBA00044968"/>
    </source>
</evidence>
<feature type="site" description="Important for catalytic activity and assists the phosphoryl transfer reaction to Asp8 by balancing charge and orienting the reacting groups" evidence="13">
    <location>
        <position position="146"/>
    </location>
</feature>
<feature type="binding site" evidence="11">
    <location>
        <begin position="115"/>
        <end position="119"/>
    </location>
    <ligand>
        <name>substrate</name>
    </ligand>
</feature>
<evidence type="ECO:0000313" key="15">
    <source>
        <dbReference type="Proteomes" id="UP000674938"/>
    </source>
</evidence>
<feature type="binding site" evidence="11">
    <location>
        <begin position="43"/>
        <end position="48"/>
    </location>
    <ligand>
        <name>substrate</name>
    </ligand>
</feature>
<dbReference type="NCBIfam" id="TIGR02009">
    <property type="entry name" value="PGMB-YQAB-SF"/>
    <property type="match status" value="1"/>
</dbReference>
<dbReference type="InterPro" id="IPR023198">
    <property type="entry name" value="PGP-like_dom2"/>
</dbReference>
<dbReference type="GO" id="GO:0000287">
    <property type="term" value="F:magnesium ion binding"/>
    <property type="evidence" value="ECO:0007669"/>
    <property type="project" value="InterPro"/>
</dbReference>
<feature type="binding site" evidence="12">
    <location>
        <position position="170"/>
    </location>
    <ligand>
        <name>Mg(2+)</name>
        <dbReference type="ChEBI" id="CHEBI:18420"/>
    </ligand>
</feature>
<gene>
    <name evidence="14" type="primary">pgmB</name>
    <name evidence="14" type="ORF">I6N95_17200</name>
</gene>
<feature type="site" description="Important for catalytic activity and assists the phosphoryl transfer reaction to Asp8 by balancing charge and orienting the reacting groups" evidence="13">
    <location>
        <position position="115"/>
    </location>
</feature>
<proteinExistence type="inferred from homology"/>
<evidence type="ECO:0000256" key="5">
    <source>
        <dbReference type="ARBA" id="ARBA00023235"/>
    </source>
</evidence>
<comment type="caution">
    <text evidence="14">The sequence shown here is derived from an EMBL/GenBank/DDBJ whole genome shotgun (WGS) entry which is preliminary data.</text>
</comment>
<feature type="binding site" evidence="11">
    <location>
        <position position="77"/>
    </location>
    <ligand>
        <name>substrate</name>
    </ligand>
</feature>
<comment type="cofactor">
    <cofactor evidence="12">
        <name>Mg(2+)</name>
        <dbReference type="ChEBI" id="CHEBI:18420"/>
    </cofactor>
    <text evidence="12">Binds 2 magnesium ions per subunit.</text>
</comment>
<dbReference type="PRINTS" id="PR00413">
    <property type="entry name" value="HADHALOGNASE"/>
</dbReference>
<feature type="binding site" evidence="11">
    <location>
        <begin position="8"/>
        <end position="10"/>
    </location>
    <ligand>
        <name>substrate</name>
    </ligand>
</feature>
<evidence type="ECO:0000256" key="4">
    <source>
        <dbReference type="ARBA" id="ARBA00022842"/>
    </source>
</evidence>
<dbReference type="Pfam" id="PF00702">
    <property type="entry name" value="Hydrolase"/>
    <property type="match status" value="1"/>
</dbReference>
<feature type="binding site" evidence="11">
    <location>
        <position position="24"/>
    </location>
    <ligand>
        <name>substrate</name>
    </ligand>
</feature>
<evidence type="ECO:0000256" key="7">
    <source>
        <dbReference type="ARBA" id="ARBA00044926"/>
    </source>
</evidence>
<feature type="binding site" evidence="12">
    <location>
        <position position="10"/>
    </location>
    <ligand>
        <name>Mg(2+)</name>
        <dbReference type="ChEBI" id="CHEBI:18420"/>
    </ligand>
</feature>
<feature type="active site" description="Proton donor/acceptor" evidence="10">
    <location>
        <position position="10"/>
    </location>
</feature>
<dbReference type="SFLD" id="SFLDF00046">
    <property type="entry name" value="beta-phosphoglucomutase"/>
    <property type="match status" value="1"/>
</dbReference>
<evidence type="ECO:0000256" key="2">
    <source>
        <dbReference type="ARBA" id="ARBA00022553"/>
    </source>
</evidence>
<dbReference type="AlphaFoldDB" id="A0A940P7D9"/>
<dbReference type="InterPro" id="IPR051600">
    <property type="entry name" value="Beta-PGM-like"/>
</dbReference>
<dbReference type="InterPro" id="IPR023214">
    <property type="entry name" value="HAD_sf"/>
</dbReference>
<protein>
    <recommendedName>
        <fullName evidence="9">Beta-phosphoglucomutase</fullName>
        <ecNumber evidence="8">5.4.2.6</ecNumber>
    </recommendedName>
</protein>
<keyword evidence="15" id="KW-1185">Reference proteome</keyword>
<evidence type="ECO:0000256" key="1">
    <source>
        <dbReference type="ARBA" id="ARBA00006171"/>
    </source>
</evidence>
<dbReference type="RefSeq" id="WP_209530238.1">
    <property type="nucleotide sequence ID" value="NZ_JAEEGA010000012.1"/>
</dbReference>
<dbReference type="PANTHER" id="PTHR46193:SF18">
    <property type="entry name" value="HEXITOL PHOSPHATASE B"/>
    <property type="match status" value="1"/>
</dbReference>
<keyword evidence="3 12" id="KW-0479">Metal-binding</keyword>
<evidence type="ECO:0000313" key="14">
    <source>
        <dbReference type="EMBL" id="MBP1042757.1"/>
    </source>
</evidence>
<accession>A0A940P7D9</accession>
<dbReference type="SFLD" id="SFLDS00003">
    <property type="entry name" value="Haloacid_Dehalogenase"/>
    <property type="match status" value="1"/>
</dbReference>
<dbReference type="Proteomes" id="UP000674938">
    <property type="component" value="Unassembled WGS sequence"/>
</dbReference>
<sequence>MFKAIAFDLDGVITDTANYHYLAWKALGDDLGIPFDRQFNEQLKGISRMASLEKILELGKRTADFSNEQKLALAAKKNTHYLTLIKTISPADILPGISSLLNELKEANIQMVIASASKNAPTILAGLGIQDYFDAIIDPDSLTSGKPDPEIFSQSAQVLGLTPNELIGIEDSEAGIQSINAANMFSVGVGEATSMKLADSRVDSTAELTLDFLKQVFI</sequence>
<dbReference type="InterPro" id="IPR010972">
    <property type="entry name" value="Beta-PGM"/>
</dbReference>
<evidence type="ECO:0000256" key="11">
    <source>
        <dbReference type="PIRSR" id="PIRSR610972-2"/>
    </source>
</evidence>
<dbReference type="SUPFAM" id="SSF56784">
    <property type="entry name" value="HAD-like"/>
    <property type="match status" value="1"/>
</dbReference>
<dbReference type="Gene3D" id="3.40.50.1000">
    <property type="entry name" value="HAD superfamily/HAD-like"/>
    <property type="match status" value="1"/>
</dbReference>
<comment type="catalytic activity">
    <reaction evidence="7">
        <text>beta-D-glucose 1-phosphate = beta-D-glucose 6-phosphate</text>
        <dbReference type="Rhea" id="RHEA:20113"/>
        <dbReference type="ChEBI" id="CHEBI:57684"/>
        <dbReference type="ChEBI" id="CHEBI:58247"/>
        <dbReference type="EC" id="5.4.2.6"/>
    </reaction>
</comment>
<evidence type="ECO:0000256" key="10">
    <source>
        <dbReference type="PIRSR" id="PIRSR610972-1"/>
    </source>
</evidence>
<dbReference type="EMBL" id="JAEEGA010000012">
    <property type="protein sequence ID" value="MBP1042757.1"/>
    <property type="molecule type" value="Genomic_DNA"/>
</dbReference>
<dbReference type="NCBIfam" id="TIGR01509">
    <property type="entry name" value="HAD-SF-IA-v3"/>
    <property type="match status" value="1"/>
</dbReference>
<keyword evidence="5 14" id="KW-0413">Isomerase</keyword>
<dbReference type="InterPro" id="IPR036412">
    <property type="entry name" value="HAD-like_sf"/>
</dbReference>
<evidence type="ECO:0000256" key="12">
    <source>
        <dbReference type="PIRSR" id="PIRSR610972-3"/>
    </source>
</evidence>
<dbReference type="CDD" id="cd02598">
    <property type="entry name" value="HAD_BPGM"/>
    <property type="match status" value="1"/>
</dbReference>
<dbReference type="SFLD" id="SFLDG01129">
    <property type="entry name" value="C1.5:_HAD__Beta-PGM__Phosphata"/>
    <property type="match status" value="1"/>
</dbReference>
<reference evidence="14" key="1">
    <citation type="submission" date="2020-12" db="EMBL/GenBank/DDBJ databases">
        <title>Vagococcus allomyrinae sp. nov. and Enterococcus lavae sp. nov., isolated from the larvae of Allomyrina dichotoma.</title>
        <authorList>
            <person name="Lee S.D."/>
        </authorList>
    </citation>
    <scope>NUCLEOTIDE SEQUENCE</scope>
    <source>
        <strain evidence="14">BWB3-3</strain>
    </source>
</reference>
<dbReference type="EC" id="5.4.2.6" evidence="8"/>
<dbReference type="GO" id="GO:0005975">
    <property type="term" value="P:carbohydrate metabolic process"/>
    <property type="evidence" value="ECO:0007669"/>
    <property type="project" value="InterPro"/>
</dbReference>
<feature type="binding site" evidence="12">
    <location>
        <position position="8"/>
    </location>
    <ligand>
        <name>Mg(2+)</name>
        <dbReference type="ChEBI" id="CHEBI:18420"/>
    </ligand>
</feature>
<evidence type="ECO:0000256" key="9">
    <source>
        <dbReference type="ARBA" id="ARBA00044991"/>
    </source>
</evidence>
<evidence type="ECO:0000256" key="3">
    <source>
        <dbReference type="ARBA" id="ARBA00022723"/>
    </source>
</evidence>
<comment type="similarity">
    <text evidence="1">Belongs to the HAD-like hydrolase superfamily. CbbY/CbbZ/Gph/YieH family.</text>
</comment>
<dbReference type="Gene3D" id="1.10.150.240">
    <property type="entry name" value="Putative phosphatase, domain 2"/>
    <property type="match status" value="1"/>
</dbReference>
<dbReference type="NCBIfam" id="TIGR01990">
    <property type="entry name" value="bPGM"/>
    <property type="match status" value="1"/>
</dbReference>
<dbReference type="InterPro" id="IPR006439">
    <property type="entry name" value="HAD-SF_hydro_IA"/>
</dbReference>
<evidence type="ECO:0000256" key="13">
    <source>
        <dbReference type="PIRSR" id="PIRSR610972-4"/>
    </source>
</evidence>